<keyword evidence="4" id="KW-1185">Reference proteome</keyword>
<gene>
    <name evidence="2" type="ORF">CRG98_007289</name>
    <name evidence="3" type="ORF">CRG98_007290</name>
</gene>
<reference evidence="2 4" key="1">
    <citation type="submission" date="2017-11" db="EMBL/GenBank/DDBJ databases">
        <title>De-novo sequencing of pomegranate (Punica granatum L.) genome.</title>
        <authorList>
            <person name="Akparov Z."/>
            <person name="Amiraslanov A."/>
            <person name="Hajiyeva S."/>
            <person name="Abbasov M."/>
            <person name="Kaur K."/>
            <person name="Hamwieh A."/>
            <person name="Solovyev V."/>
            <person name="Salamov A."/>
            <person name="Braich B."/>
            <person name="Kosarev P."/>
            <person name="Mahmoud A."/>
            <person name="Hajiyev E."/>
            <person name="Babayeva S."/>
            <person name="Izzatullayeva V."/>
            <person name="Mammadov A."/>
            <person name="Mammadov A."/>
            <person name="Sharifova S."/>
            <person name="Ojaghi J."/>
            <person name="Eynullazada K."/>
            <person name="Bayramov B."/>
            <person name="Abdulazimova A."/>
            <person name="Shahmuradov I."/>
        </authorList>
    </citation>
    <scope>NUCLEOTIDE SEQUENCE [LARGE SCALE GENOMIC DNA]</scope>
    <source>
        <strain evidence="2">AG2017</strain>
        <strain evidence="4">cv. AG2017</strain>
        <tissue evidence="2">Leaf</tissue>
    </source>
</reference>
<comment type="caution">
    <text evidence="2">The sequence shown here is derived from an EMBL/GenBank/DDBJ whole genome shotgun (WGS) entry which is preliminary data.</text>
</comment>
<evidence type="ECO:0000313" key="3">
    <source>
        <dbReference type="EMBL" id="PKI72310.1"/>
    </source>
</evidence>
<feature type="region of interest" description="Disordered" evidence="1">
    <location>
        <begin position="1"/>
        <end position="32"/>
    </location>
</feature>
<proteinExistence type="predicted"/>
<dbReference type="EMBL" id="PGOL01000329">
    <property type="protein sequence ID" value="PKI72310.1"/>
    <property type="molecule type" value="Genomic_DNA"/>
</dbReference>
<evidence type="ECO:0000313" key="4">
    <source>
        <dbReference type="Proteomes" id="UP000233551"/>
    </source>
</evidence>
<dbReference type="EMBL" id="PGOL01000329">
    <property type="protein sequence ID" value="PKI72309.1"/>
    <property type="molecule type" value="Genomic_DNA"/>
</dbReference>
<name>A0A2I0KV17_PUNGR</name>
<accession>A0A2I0KV17</accession>
<evidence type="ECO:0000313" key="2">
    <source>
        <dbReference type="EMBL" id="PKI72309.1"/>
    </source>
</evidence>
<dbReference type="Proteomes" id="UP000233551">
    <property type="component" value="Unassembled WGS sequence"/>
</dbReference>
<sequence length="169" mass="18064">MTSKQGAITSKEGRSASAAGTGSSTPKTGGGTTDVFSVNHIIKETFQAAVMEGPYFPHPGRTLDNPREGEMVIWVDHVPAGLRCPMYKDVVDICKYFIIAPTPNHIQLVETVLASGYWMGTHKAPSLDREIAPSPNDPSNGGGAEAGNLEPPRGRRSPRGHSYWTCSNG</sequence>
<feature type="region of interest" description="Disordered" evidence="1">
    <location>
        <begin position="126"/>
        <end position="169"/>
    </location>
</feature>
<protein>
    <submittedName>
        <fullName evidence="2">Uncharacterized protein</fullName>
    </submittedName>
</protein>
<dbReference type="AlphaFoldDB" id="A0A2I0KV17"/>
<evidence type="ECO:0000256" key="1">
    <source>
        <dbReference type="SAM" id="MobiDB-lite"/>
    </source>
</evidence>
<feature type="compositionally biased region" description="Low complexity" evidence="1">
    <location>
        <begin position="15"/>
        <end position="27"/>
    </location>
</feature>
<organism evidence="2 4">
    <name type="scientific">Punica granatum</name>
    <name type="common">Pomegranate</name>
    <dbReference type="NCBI Taxonomy" id="22663"/>
    <lineage>
        <taxon>Eukaryota</taxon>
        <taxon>Viridiplantae</taxon>
        <taxon>Streptophyta</taxon>
        <taxon>Embryophyta</taxon>
        <taxon>Tracheophyta</taxon>
        <taxon>Spermatophyta</taxon>
        <taxon>Magnoliopsida</taxon>
        <taxon>eudicotyledons</taxon>
        <taxon>Gunneridae</taxon>
        <taxon>Pentapetalae</taxon>
        <taxon>rosids</taxon>
        <taxon>malvids</taxon>
        <taxon>Myrtales</taxon>
        <taxon>Lythraceae</taxon>
        <taxon>Punica</taxon>
    </lineage>
</organism>